<reference evidence="2" key="1">
    <citation type="submission" date="2021-10" db="EMBL/GenBank/DDBJ databases">
        <authorList>
            <person name="Dean J.D."/>
            <person name="Kim M.K."/>
            <person name="Newey C.N."/>
            <person name="Stoker T.S."/>
            <person name="Thompson D.W."/>
            <person name="Grose J.H."/>
        </authorList>
    </citation>
    <scope>NUCLEOTIDE SEQUENCE</scope>
    <source>
        <strain evidence="2">BT178</strain>
    </source>
</reference>
<accession>A0ABS8AP95</accession>
<sequence length="156" mass="16501">MLNKLLLVLVSLATATAATAQTDCARPVVKLLSKNAEIPAAGSAFVPLVTLRVAAAAGCPEQPYRFRNAELTLIRRGRPALPTLVVSQPNVDLRALASSIQPGDQIYVFIAYQNLAVVGADGTPQPYAPPKPSSGAVDIRTPDSKGISFRWQLAPK</sequence>
<feature type="chain" id="PRO_5047370232" evidence="1">
    <location>
        <begin position="21"/>
        <end position="156"/>
    </location>
</feature>
<feature type="signal peptide" evidence="1">
    <location>
        <begin position="1"/>
        <end position="20"/>
    </location>
</feature>
<keyword evidence="3" id="KW-1185">Reference proteome</keyword>
<proteinExistence type="predicted"/>
<dbReference type="RefSeq" id="WP_226174354.1">
    <property type="nucleotide sequence ID" value="NZ_JAJADR010000002.1"/>
</dbReference>
<dbReference type="Proteomes" id="UP001165296">
    <property type="component" value="Unassembled WGS sequence"/>
</dbReference>
<protein>
    <submittedName>
        <fullName evidence="2">Uncharacterized protein</fullName>
    </submittedName>
</protein>
<dbReference type="EMBL" id="JAJADR010000002">
    <property type="protein sequence ID" value="MCB2407924.1"/>
    <property type="molecule type" value="Genomic_DNA"/>
</dbReference>
<evidence type="ECO:0000313" key="2">
    <source>
        <dbReference type="EMBL" id="MCB2407924.1"/>
    </source>
</evidence>
<evidence type="ECO:0000313" key="3">
    <source>
        <dbReference type="Proteomes" id="UP001165296"/>
    </source>
</evidence>
<organism evidence="2 3">
    <name type="scientific">Hymenobacter lucidus</name>
    <dbReference type="NCBI Taxonomy" id="2880930"/>
    <lineage>
        <taxon>Bacteria</taxon>
        <taxon>Pseudomonadati</taxon>
        <taxon>Bacteroidota</taxon>
        <taxon>Cytophagia</taxon>
        <taxon>Cytophagales</taxon>
        <taxon>Hymenobacteraceae</taxon>
        <taxon>Hymenobacter</taxon>
    </lineage>
</organism>
<keyword evidence="1" id="KW-0732">Signal</keyword>
<comment type="caution">
    <text evidence="2">The sequence shown here is derived from an EMBL/GenBank/DDBJ whole genome shotgun (WGS) entry which is preliminary data.</text>
</comment>
<name>A0ABS8AP95_9BACT</name>
<gene>
    <name evidence="2" type="ORF">LGH74_08045</name>
</gene>
<evidence type="ECO:0000256" key="1">
    <source>
        <dbReference type="SAM" id="SignalP"/>
    </source>
</evidence>